<name>A0A545U250_9PROT</name>
<evidence type="ECO:0000256" key="2">
    <source>
        <dbReference type="ARBA" id="ARBA00022475"/>
    </source>
</evidence>
<comment type="catalytic activity">
    <reaction evidence="7">
        <text>L-cysteinyl-[prolipoprotein] + a 1,2-diacyl-sn-glycero-3-phospho-(1'-sn-glycerol) = an S-1,2-diacyl-sn-glyceryl-L-cysteinyl-[prolipoprotein] + sn-glycerol 1-phosphate + H(+)</text>
        <dbReference type="Rhea" id="RHEA:56712"/>
        <dbReference type="Rhea" id="RHEA-COMP:14679"/>
        <dbReference type="Rhea" id="RHEA-COMP:14680"/>
        <dbReference type="ChEBI" id="CHEBI:15378"/>
        <dbReference type="ChEBI" id="CHEBI:29950"/>
        <dbReference type="ChEBI" id="CHEBI:57685"/>
        <dbReference type="ChEBI" id="CHEBI:64716"/>
        <dbReference type="ChEBI" id="CHEBI:140658"/>
        <dbReference type="EC" id="2.5.1.145"/>
    </reaction>
</comment>
<keyword evidence="5 7" id="KW-1133">Transmembrane helix</keyword>
<dbReference type="PROSITE" id="PS01311">
    <property type="entry name" value="LGT"/>
    <property type="match status" value="1"/>
</dbReference>
<comment type="similarity">
    <text evidence="1 7">Belongs to the Lgt family.</text>
</comment>
<dbReference type="UniPathway" id="UPA00664"/>
<gene>
    <name evidence="7" type="primary">lgt</name>
    <name evidence="8" type="ORF">FKG95_02885</name>
</gene>
<feature type="transmembrane region" description="Helical" evidence="7">
    <location>
        <begin position="20"/>
        <end position="39"/>
    </location>
</feature>
<dbReference type="NCBIfam" id="TIGR00544">
    <property type="entry name" value="lgt"/>
    <property type="match status" value="1"/>
</dbReference>
<evidence type="ECO:0000256" key="3">
    <source>
        <dbReference type="ARBA" id="ARBA00022679"/>
    </source>
</evidence>
<evidence type="ECO:0000313" key="9">
    <source>
        <dbReference type="Proteomes" id="UP000315252"/>
    </source>
</evidence>
<comment type="subcellular location">
    <subcellularLocation>
        <location evidence="7">Cell membrane</location>
        <topology evidence="7">Multi-pass membrane protein</topology>
    </subcellularLocation>
</comment>
<dbReference type="Pfam" id="PF01790">
    <property type="entry name" value="LGT"/>
    <property type="match status" value="1"/>
</dbReference>
<dbReference type="Proteomes" id="UP000315252">
    <property type="component" value="Unassembled WGS sequence"/>
</dbReference>
<feature type="binding site" evidence="7">
    <location>
        <position position="142"/>
    </location>
    <ligand>
        <name>a 1,2-diacyl-sn-glycero-3-phospho-(1'-sn-glycerol)</name>
        <dbReference type="ChEBI" id="CHEBI:64716"/>
    </ligand>
</feature>
<evidence type="ECO:0000313" key="8">
    <source>
        <dbReference type="EMBL" id="TQV83551.1"/>
    </source>
</evidence>
<dbReference type="AlphaFoldDB" id="A0A545U250"/>
<dbReference type="PANTHER" id="PTHR30589:SF0">
    <property type="entry name" value="PHOSPHATIDYLGLYCEROL--PROLIPOPROTEIN DIACYLGLYCERYL TRANSFERASE"/>
    <property type="match status" value="1"/>
</dbReference>
<feature type="transmembrane region" description="Helical" evidence="7">
    <location>
        <begin position="178"/>
        <end position="198"/>
    </location>
</feature>
<keyword evidence="8" id="KW-0449">Lipoprotein</keyword>
<dbReference type="GO" id="GO:0008961">
    <property type="term" value="F:phosphatidylglycerol-prolipoprotein diacylglyceryl transferase activity"/>
    <property type="evidence" value="ECO:0007669"/>
    <property type="project" value="UniProtKB-UniRule"/>
</dbReference>
<keyword evidence="2 7" id="KW-1003">Cell membrane</keyword>
<dbReference type="GO" id="GO:0042158">
    <property type="term" value="P:lipoprotein biosynthetic process"/>
    <property type="evidence" value="ECO:0007669"/>
    <property type="project" value="UniProtKB-UniRule"/>
</dbReference>
<dbReference type="OrthoDB" id="871140at2"/>
<dbReference type="HAMAP" id="MF_01147">
    <property type="entry name" value="Lgt"/>
    <property type="match status" value="1"/>
</dbReference>
<dbReference type="EC" id="2.5.1.145" evidence="7"/>
<feature type="transmembrane region" description="Helical" evidence="7">
    <location>
        <begin position="205"/>
        <end position="222"/>
    </location>
</feature>
<dbReference type="PANTHER" id="PTHR30589">
    <property type="entry name" value="PROLIPOPROTEIN DIACYLGLYCERYL TRANSFERASE"/>
    <property type="match status" value="1"/>
</dbReference>
<keyword evidence="3 7" id="KW-0808">Transferase</keyword>
<comment type="function">
    <text evidence="7">Catalyzes the transfer of the diacylglyceryl group from phosphatidylglycerol to the sulfhydryl group of the N-terminal cysteine of a prolipoprotein, the first step in the formation of mature lipoproteins.</text>
</comment>
<keyword evidence="9" id="KW-1185">Reference proteome</keyword>
<reference evidence="8 9" key="1">
    <citation type="submission" date="2019-06" db="EMBL/GenBank/DDBJ databases">
        <title>Whole genome sequence for Rhodospirillaceae sp. R148.</title>
        <authorList>
            <person name="Wang G."/>
        </authorList>
    </citation>
    <scope>NUCLEOTIDE SEQUENCE [LARGE SCALE GENOMIC DNA]</scope>
    <source>
        <strain evidence="8 9">R148</strain>
    </source>
</reference>
<evidence type="ECO:0000256" key="4">
    <source>
        <dbReference type="ARBA" id="ARBA00022692"/>
    </source>
</evidence>
<comment type="caution">
    <text evidence="8">The sequence shown here is derived from an EMBL/GenBank/DDBJ whole genome shotgun (WGS) entry which is preliminary data.</text>
</comment>
<proteinExistence type="inferred from homology"/>
<dbReference type="GO" id="GO:0005886">
    <property type="term" value="C:plasma membrane"/>
    <property type="evidence" value="ECO:0007669"/>
    <property type="project" value="UniProtKB-SubCell"/>
</dbReference>
<evidence type="ECO:0000256" key="5">
    <source>
        <dbReference type="ARBA" id="ARBA00022989"/>
    </source>
</evidence>
<evidence type="ECO:0000256" key="7">
    <source>
        <dbReference type="HAMAP-Rule" id="MF_01147"/>
    </source>
</evidence>
<feature type="transmembrane region" description="Helical" evidence="7">
    <location>
        <begin position="59"/>
        <end position="79"/>
    </location>
</feature>
<keyword evidence="4 7" id="KW-0812">Transmembrane</keyword>
<keyword evidence="6 7" id="KW-0472">Membrane</keyword>
<organism evidence="8 9">
    <name type="scientific">Denitrobaculum tricleocarpae</name>
    <dbReference type="NCBI Taxonomy" id="2591009"/>
    <lineage>
        <taxon>Bacteria</taxon>
        <taxon>Pseudomonadati</taxon>
        <taxon>Pseudomonadota</taxon>
        <taxon>Alphaproteobacteria</taxon>
        <taxon>Rhodospirillales</taxon>
        <taxon>Rhodospirillaceae</taxon>
        <taxon>Denitrobaculum</taxon>
    </lineage>
</organism>
<sequence>MMLGLAYPDIGPVAFEIGPFVIRWYALAYIVGLLLAWRYCRWLTSKPPKQVEAVAFDDFLLWATFGVIIGGRLGYVLFYKPVYFLWNPAEILIIWQGGMSFHGGLLGVIAAMYLFTRRNGIKFLALTDIVACAAPIGLLLGRLANFVNGELYGRPTDSPIGMVFPQDPTQLPRHPSQLYEAGLEGLVLLVVLFLMVQASALNRGGLLSGVFLAGYALSRIIVEFFREPDDHLGFLFAGATMGQLLSLPMMLFGIGLAIWSLRQTRPVPRDGSTG</sequence>
<dbReference type="EMBL" id="VHSH01000001">
    <property type="protein sequence ID" value="TQV83551.1"/>
    <property type="molecule type" value="Genomic_DNA"/>
</dbReference>
<dbReference type="InterPro" id="IPR001640">
    <property type="entry name" value="Lgt"/>
</dbReference>
<accession>A0A545U250</accession>
<dbReference type="RefSeq" id="WP_142894788.1">
    <property type="nucleotide sequence ID" value="NZ_ML660052.1"/>
</dbReference>
<protein>
    <recommendedName>
        <fullName evidence="7">Phosphatidylglycerol--prolipoprotein diacylglyceryl transferase</fullName>
        <ecNumber evidence="7">2.5.1.145</ecNumber>
    </recommendedName>
</protein>
<evidence type="ECO:0000256" key="6">
    <source>
        <dbReference type="ARBA" id="ARBA00023136"/>
    </source>
</evidence>
<comment type="pathway">
    <text evidence="7">Protein modification; lipoprotein biosynthesis (diacylglyceryl transfer).</text>
</comment>
<feature type="transmembrane region" description="Helical" evidence="7">
    <location>
        <begin position="91"/>
        <end position="116"/>
    </location>
</feature>
<feature type="transmembrane region" description="Helical" evidence="7">
    <location>
        <begin position="123"/>
        <end position="144"/>
    </location>
</feature>
<evidence type="ECO:0000256" key="1">
    <source>
        <dbReference type="ARBA" id="ARBA00007150"/>
    </source>
</evidence>
<feature type="transmembrane region" description="Helical" evidence="7">
    <location>
        <begin position="234"/>
        <end position="259"/>
    </location>
</feature>